<evidence type="ECO:0000313" key="2">
    <source>
        <dbReference type="EMBL" id="RLQ93760.1"/>
    </source>
</evidence>
<reference evidence="2 3" key="1">
    <citation type="submission" date="2018-10" db="EMBL/GenBank/DDBJ databases">
        <title>Falsibacillus sp. genome draft.</title>
        <authorList>
            <person name="Shi S."/>
        </authorList>
    </citation>
    <scope>NUCLEOTIDE SEQUENCE [LARGE SCALE GENOMIC DNA]</scope>
    <source>
        <strain evidence="2 3">GY 10110</strain>
    </source>
</reference>
<comment type="caution">
    <text evidence="2">The sequence shown here is derived from an EMBL/GenBank/DDBJ whole genome shotgun (WGS) entry which is preliminary data.</text>
</comment>
<dbReference type="Pfam" id="PF04167">
    <property type="entry name" value="DUF402"/>
    <property type="match status" value="1"/>
</dbReference>
<feature type="domain" description="DUF402" evidence="1">
    <location>
        <begin position="74"/>
        <end position="170"/>
    </location>
</feature>
<protein>
    <submittedName>
        <fullName evidence="2">DUF402 domain-containing protein</fullName>
    </submittedName>
</protein>
<dbReference type="Gene3D" id="2.40.380.10">
    <property type="entry name" value="FomD-like"/>
    <property type="match status" value="1"/>
</dbReference>
<keyword evidence="3" id="KW-1185">Reference proteome</keyword>
<evidence type="ECO:0000313" key="3">
    <source>
        <dbReference type="Proteomes" id="UP000276770"/>
    </source>
</evidence>
<evidence type="ECO:0000259" key="1">
    <source>
        <dbReference type="Pfam" id="PF04167"/>
    </source>
</evidence>
<name>A0A3L7JTD5_9BACI</name>
<organism evidence="2 3">
    <name type="scientific">Falsibacillus albus</name>
    <dbReference type="NCBI Taxonomy" id="2478915"/>
    <lineage>
        <taxon>Bacteria</taxon>
        <taxon>Bacillati</taxon>
        <taxon>Bacillota</taxon>
        <taxon>Bacilli</taxon>
        <taxon>Bacillales</taxon>
        <taxon>Bacillaceae</taxon>
        <taxon>Falsibacillus</taxon>
    </lineage>
</organism>
<accession>A0A3L7JTD5</accession>
<sequence length="184" mass="21727">MDSQGCREGQMKKKYGDRLDWKRVKQRNYHVRVLGNHGNLTYETRLDLQKVSPSLYVQYDQQRICIAADGYTWIQWFRFELPYTLTAMIDETGKVVQYYYDLCFDQGFDAKRNSPWYLDAYLDLVLLPDKQMYILDEDDLEEAVNTKQMSSDQAQSVQVSLHHLIHSIQSSTEPLLQQYQTCSD</sequence>
<dbReference type="PANTHER" id="PTHR41271:SF1">
    <property type="entry name" value="DUF402 DOMAIN-CONTAINING PROTEIN"/>
    <property type="match status" value="1"/>
</dbReference>
<proteinExistence type="predicted"/>
<dbReference type="EMBL" id="RCVZ01000012">
    <property type="protein sequence ID" value="RLQ93760.1"/>
    <property type="molecule type" value="Genomic_DNA"/>
</dbReference>
<dbReference type="SUPFAM" id="SSF159234">
    <property type="entry name" value="FomD-like"/>
    <property type="match status" value="1"/>
</dbReference>
<dbReference type="PANTHER" id="PTHR41271">
    <property type="entry name" value="DUF402 DOMAIN-CONTAINING PROTEIN"/>
    <property type="match status" value="1"/>
</dbReference>
<dbReference type="InterPro" id="IPR035930">
    <property type="entry name" value="FomD-like_sf"/>
</dbReference>
<gene>
    <name evidence="2" type="ORF">D9X91_15915</name>
</gene>
<dbReference type="InterPro" id="IPR007295">
    <property type="entry name" value="DUF402"/>
</dbReference>
<dbReference type="Proteomes" id="UP000276770">
    <property type="component" value="Unassembled WGS sequence"/>
</dbReference>
<dbReference type="AlphaFoldDB" id="A0A3L7JTD5"/>